<proteinExistence type="predicted"/>
<reference evidence="1 2" key="1">
    <citation type="journal article" date="2020" name="G3 (Bethesda)">
        <title>Improved Reference Genome for Cyclotella cryptica CCMP332, a Model for Cell Wall Morphogenesis, Salinity Adaptation, and Lipid Production in Diatoms (Bacillariophyta).</title>
        <authorList>
            <person name="Roberts W.R."/>
            <person name="Downey K.M."/>
            <person name="Ruck E.C."/>
            <person name="Traller J.C."/>
            <person name="Alverson A.J."/>
        </authorList>
    </citation>
    <scope>NUCLEOTIDE SEQUENCE [LARGE SCALE GENOMIC DNA]</scope>
    <source>
        <strain evidence="1 2">CCMP332</strain>
    </source>
</reference>
<accession>A0ABD3P5U0</accession>
<evidence type="ECO:0000313" key="2">
    <source>
        <dbReference type="Proteomes" id="UP001516023"/>
    </source>
</evidence>
<protein>
    <submittedName>
        <fullName evidence="1">Uncharacterized protein</fullName>
    </submittedName>
</protein>
<name>A0ABD3P5U0_9STRA</name>
<gene>
    <name evidence="1" type="ORF">HJC23_001143</name>
</gene>
<organism evidence="1 2">
    <name type="scientific">Cyclotella cryptica</name>
    <dbReference type="NCBI Taxonomy" id="29204"/>
    <lineage>
        <taxon>Eukaryota</taxon>
        <taxon>Sar</taxon>
        <taxon>Stramenopiles</taxon>
        <taxon>Ochrophyta</taxon>
        <taxon>Bacillariophyta</taxon>
        <taxon>Coscinodiscophyceae</taxon>
        <taxon>Thalassiosirophycidae</taxon>
        <taxon>Stephanodiscales</taxon>
        <taxon>Stephanodiscaceae</taxon>
        <taxon>Cyclotella</taxon>
    </lineage>
</organism>
<evidence type="ECO:0000313" key="1">
    <source>
        <dbReference type="EMBL" id="KAL3783236.1"/>
    </source>
</evidence>
<dbReference type="AlphaFoldDB" id="A0ABD3P5U0"/>
<sequence length="145" mass="15780">MKTISVLHYAMPLSPKATGTLSTVHSQGTRSRNNTISTLVSLLQQWDLTDAAGMIDNQLRPVGQFENEMEMPLYCDNYAMPDGYGAISDLDNDDRDSGPMEITYIGSKGKGTNVKTKAGEAVYETTGMKKDHNVPGAEYVGREGV</sequence>
<dbReference type="Proteomes" id="UP001516023">
    <property type="component" value="Unassembled WGS sequence"/>
</dbReference>
<comment type="caution">
    <text evidence="1">The sequence shown here is derived from an EMBL/GenBank/DDBJ whole genome shotgun (WGS) entry which is preliminary data.</text>
</comment>
<keyword evidence="2" id="KW-1185">Reference proteome</keyword>
<dbReference type="EMBL" id="JABMIG020000265">
    <property type="protein sequence ID" value="KAL3783236.1"/>
    <property type="molecule type" value="Genomic_DNA"/>
</dbReference>